<evidence type="ECO:0000259" key="23">
    <source>
        <dbReference type="Pfam" id="PF02896"/>
    </source>
</evidence>
<dbReference type="EMBL" id="PCVY01000044">
    <property type="protein sequence ID" value="PIQ86398.1"/>
    <property type="molecule type" value="Genomic_DNA"/>
</dbReference>
<protein>
    <recommendedName>
        <fullName evidence="7 17">Phosphoenolpyruvate-protein phosphotransferase</fullName>
        <ecNumber evidence="6 17">2.7.3.9</ecNumber>
    </recommendedName>
    <alternativeName>
        <fullName evidence="16 17">Phosphotransferase system, enzyme I</fullName>
    </alternativeName>
</protein>
<dbReference type="NCBIfam" id="TIGR01417">
    <property type="entry name" value="PTS_I_fam"/>
    <property type="match status" value="1"/>
</dbReference>
<keyword evidence="12 17" id="KW-0598">Phosphotransferase system</keyword>
<evidence type="ECO:0000256" key="16">
    <source>
        <dbReference type="ARBA" id="ARBA00033235"/>
    </source>
</evidence>
<dbReference type="InterPro" id="IPR000121">
    <property type="entry name" value="PEP_util_C"/>
</dbReference>
<comment type="function">
    <text evidence="3 17">General (non sugar-specific) component of the phosphoenolpyruvate-dependent sugar phosphotransferase system (sugar PTS). This major carbohydrate active-transport system catalyzes the phosphorylation of incoming sugar substrates concomitantly with their translocation across the cell membrane. Enzyme I transfers the phosphoryl group from phosphoenolpyruvate (PEP) to the phosphoryl carrier protein (HPr).</text>
</comment>
<feature type="binding site" evidence="20">
    <location>
        <position position="480"/>
    </location>
    <ligand>
        <name>Mg(2+)</name>
        <dbReference type="ChEBI" id="CHEBI:18420"/>
    </ligand>
</feature>
<keyword evidence="13 17" id="KW-0479">Metal-binding</keyword>
<comment type="cofactor">
    <cofactor evidence="2 17 20">
        <name>Mg(2+)</name>
        <dbReference type="ChEBI" id="CHEBI:18420"/>
    </cofactor>
</comment>
<keyword evidence="9 17" id="KW-0963">Cytoplasm</keyword>
<feature type="active site" description="Proton donor" evidence="18">
    <location>
        <position position="527"/>
    </location>
</feature>
<dbReference type="GO" id="GO:0009401">
    <property type="term" value="P:phosphoenolpyruvate-dependent sugar phosphotransferase system"/>
    <property type="evidence" value="ECO:0007669"/>
    <property type="project" value="UniProtKB-KW"/>
</dbReference>
<evidence type="ECO:0000256" key="10">
    <source>
        <dbReference type="ARBA" id="ARBA00022597"/>
    </source>
</evidence>
<feature type="domain" description="Phosphotransferase system enzyme I N-terminal" evidence="24">
    <location>
        <begin position="27"/>
        <end position="150"/>
    </location>
</feature>
<evidence type="ECO:0000256" key="15">
    <source>
        <dbReference type="ARBA" id="ARBA00022842"/>
    </source>
</evidence>
<evidence type="ECO:0000256" key="18">
    <source>
        <dbReference type="PIRSR" id="PIRSR000732-1"/>
    </source>
</evidence>
<evidence type="ECO:0000256" key="21">
    <source>
        <dbReference type="SAM" id="Coils"/>
    </source>
</evidence>
<name>A0A2H0LPV3_9BACT</name>
<evidence type="ECO:0000259" key="24">
    <source>
        <dbReference type="Pfam" id="PF05524"/>
    </source>
</evidence>
<evidence type="ECO:0000256" key="11">
    <source>
        <dbReference type="ARBA" id="ARBA00022679"/>
    </source>
</evidence>
<dbReference type="InterPro" id="IPR040442">
    <property type="entry name" value="Pyrv_kinase-like_dom_sf"/>
</dbReference>
<feature type="binding site" evidence="19">
    <location>
        <position position="321"/>
    </location>
    <ligand>
        <name>phosphoenolpyruvate</name>
        <dbReference type="ChEBI" id="CHEBI:58702"/>
    </ligand>
</feature>
<dbReference type="SUPFAM" id="SSF52009">
    <property type="entry name" value="Phosphohistidine domain"/>
    <property type="match status" value="1"/>
</dbReference>
<dbReference type="InterPro" id="IPR036637">
    <property type="entry name" value="Phosphohistidine_dom_sf"/>
</dbReference>
<dbReference type="PROSITE" id="PS00742">
    <property type="entry name" value="PEP_ENZYMES_2"/>
    <property type="match status" value="1"/>
</dbReference>
<dbReference type="InterPro" id="IPR036618">
    <property type="entry name" value="PtsI_HPr-bd_sf"/>
</dbReference>
<dbReference type="InterPro" id="IPR008279">
    <property type="entry name" value="PEP-util_enz_mobile_dom"/>
</dbReference>
<dbReference type="InterPro" id="IPR006318">
    <property type="entry name" value="PTS_EI-like"/>
</dbReference>
<evidence type="ECO:0000256" key="19">
    <source>
        <dbReference type="PIRSR" id="PIRSR000732-2"/>
    </source>
</evidence>
<proteinExistence type="inferred from homology"/>
<dbReference type="AlphaFoldDB" id="A0A2H0LPV3"/>
<evidence type="ECO:0000256" key="1">
    <source>
        <dbReference type="ARBA" id="ARBA00000683"/>
    </source>
</evidence>
<evidence type="ECO:0000256" key="13">
    <source>
        <dbReference type="ARBA" id="ARBA00022723"/>
    </source>
</evidence>
<dbReference type="Pfam" id="PF05524">
    <property type="entry name" value="PEP-utilisers_N"/>
    <property type="match status" value="1"/>
</dbReference>
<keyword evidence="15 17" id="KW-0460">Magnesium</keyword>
<dbReference type="GO" id="GO:0016301">
    <property type="term" value="F:kinase activity"/>
    <property type="evidence" value="ECO:0007669"/>
    <property type="project" value="UniProtKB-KW"/>
</dbReference>
<feature type="binding site" evidence="19">
    <location>
        <position position="357"/>
    </location>
    <ligand>
        <name>phosphoenolpyruvate</name>
        <dbReference type="ChEBI" id="CHEBI:58702"/>
    </ligand>
</feature>
<dbReference type="PRINTS" id="PR01736">
    <property type="entry name" value="PHPHTRNFRASE"/>
</dbReference>
<evidence type="ECO:0000256" key="12">
    <source>
        <dbReference type="ARBA" id="ARBA00022683"/>
    </source>
</evidence>
<dbReference type="GO" id="GO:0008965">
    <property type="term" value="F:phosphoenolpyruvate-protein phosphotransferase activity"/>
    <property type="evidence" value="ECO:0007669"/>
    <property type="project" value="UniProtKB-EC"/>
</dbReference>
<dbReference type="Pfam" id="PF00391">
    <property type="entry name" value="PEP-utilizers"/>
    <property type="match status" value="1"/>
</dbReference>
<organism evidence="25 26">
    <name type="scientific">Candidatus Abzuiibacterium crystallinum</name>
    <dbReference type="NCBI Taxonomy" id="1974748"/>
    <lineage>
        <taxon>Bacteria</taxon>
        <taxon>Pseudomonadati</taxon>
        <taxon>Candidatus Omnitrophota</taxon>
        <taxon>Candidatus Abzuiibacterium</taxon>
    </lineage>
</organism>
<dbReference type="GO" id="GO:0046872">
    <property type="term" value="F:metal ion binding"/>
    <property type="evidence" value="ECO:0007669"/>
    <property type="project" value="UniProtKB-KW"/>
</dbReference>
<dbReference type="InterPro" id="IPR008731">
    <property type="entry name" value="PTS_EIN"/>
</dbReference>
<dbReference type="InterPro" id="IPR015813">
    <property type="entry name" value="Pyrv/PenolPyrv_kinase-like_dom"/>
</dbReference>
<keyword evidence="21" id="KW-0175">Coiled coil</keyword>
<dbReference type="InterPro" id="IPR024692">
    <property type="entry name" value="PTS_EI"/>
</dbReference>
<feature type="binding site" evidence="20">
    <location>
        <position position="456"/>
    </location>
    <ligand>
        <name>Mg(2+)</name>
        <dbReference type="ChEBI" id="CHEBI:18420"/>
    </ligand>
</feature>
<evidence type="ECO:0000256" key="7">
    <source>
        <dbReference type="ARBA" id="ARBA00016544"/>
    </source>
</evidence>
<dbReference type="Gene3D" id="1.10.274.10">
    <property type="entry name" value="PtsI, HPr-binding domain"/>
    <property type="match status" value="1"/>
</dbReference>
<evidence type="ECO:0000256" key="9">
    <source>
        <dbReference type="ARBA" id="ARBA00022490"/>
    </source>
</evidence>
<dbReference type="InterPro" id="IPR023151">
    <property type="entry name" value="PEP_util_CS"/>
</dbReference>
<dbReference type="Gene3D" id="3.50.30.10">
    <property type="entry name" value="Phosphohistidine domain"/>
    <property type="match status" value="1"/>
</dbReference>
<evidence type="ECO:0000256" key="17">
    <source>
        <dbReference type="PIRNR" id="PIRNR000732"/>
    </source>
</evidence>
<feature type="binding site" evidence="19">
    <location>
        <begin position="479"/>
        <end position="480"/>
    </location>
    <ligand>
        <name>phosphoenolpyruvate</name>
        <dbReference type="ChEBI" id="CHEBI:58702"/>
    </ligand>
</feature>
<feature type="active site" description="Tele-phosphohistidine intermediate" evidence="18">
    <location>
        <position position="214"/>
    </location>
</feature>
<evidence type="ECO:0000256" key="8">
    <source>
        <dbReference type="ARBA" id="ARBA00022448"/>
    </source>
</evidence>
<evidence type="ECO:0000313" key="25">
    <source>
        <dbReference type="EMBL" id="PIQ86398.1"/>
    </source>
</evidence>
<dbReference type="PANTHER" id="PTHR46244">
    <property type="entry name" value="PHOSPHOENOLPYRUVATE-PROTEIN PHOSPHOTRANSFERASE"/>
    <property type="match status" value="1"/>
</dbReference>
<evidence type="ECO:0000256" key="2">
    <source>
        <dbReference type="ARBA" id="ARBA00001946"/>
    </source>
</evidence>
<sequence length="578" mass="64786">MDCHWVRKEERLPLSKGKLLSKQFVIKGEAIVGGFAVGYAVYYEDVLTRELALWKLGEHQAEGELKRLRKAMRKTQADLSRLKSKVTSQIDAQHAEIFGVHQLILQDVDLFKEIEEELRNRLLNAEQIVQNVFQRREKRLKKVKNDTLSEKSADVADVGRRLLKVLIGVKESNLSDLPPDSVIFAHRLLPSDTASLNTEHVKAIVTVEGSQNSHSAILARALDIPFVSKINVPLSTIRSKMQVIVDGEVGQIIANPGPKALAVYPGRIQKRALKKLAVVQRLQNKTLESAGKRIRISANVSSLNEVKMAKLFGADGIGLFRTEPLYMEKPNLPSEDDLYEQLNRILEQAPGQEITLRLLDIGGDKTLPFIDIAEIKDAALGLNGIRLLLKYPSLLKMQLRVFLKLSAKHNVRILVPMVSLPKDMMEVNRYLFEEKKRLRKEKIPFNESLPVGAMIETPAALFAIDEILKSSDFLSLGTNDLVQYVMAAGREKPDVADYYEAGNRLILNVLKPVIDKAGEQGKECNICGELGANLKFTDDLLRLGLRNFSVQPALIPNIKNKIYRLLTDPKGIRPLNSV</sequence>
<keyword evidence="14 17" id="KW-0418">Kinase</keyword>
<reference evidence="25 26" key="1">
    <citation type="submission" date="2017-09" db="EMBL/GenBank/DDBJ databases">
        <title>Depth-based differentiation of microbial function through sediment-hosted aquifers and enrichment of novel symbionts in the deep terrestrial subsurface.</title>
        <authorList>
            <person name="Probst A.J."/>
            <person name="Ladd B."/>
            <person name="Jarett J.K."/>
            <person name="Geller-Mcgrath D.E."/>
            <person name="Sieber C.M."/>
            <person name="Emerson J.B."/>
            <person name="Anantharaman K."/>
            <person name="Thomas B.C."/>
            <person name="Malmstrom R."/>
            <person name="Stieglmeier M."/>
            <person name="Klingl A."/>
            <person name="Woyke T."/>
            <person name="Ryan C.M."/>
            <person name="Banfield J.F."/>
        </authorList>
    </citation>
    <scope>NUCLEOTIDE SEQUENCE [LARGE SCALE GENOMIC DNA]</scope>
    <source>
        <strain evidence="25">CG11_big_fil_rev_8_21_14_0_20_45_26</strain>
    </source>
</reference>
<evidence type="ECO:0000256" key="20">
    <source>
        <dbReference type="PIRSR" id="PIRSR000732-3"/>
    </source>
</evidence>
<dbReference type="PANTHER" id="PTHR46244:SF3">
    <property type="entry name" value="PHOSPHOENOLPYRUVATE-PROTEIN PHOSPHOTRANSFERASE"/>
    <property type="match status" value="1"/>
</dbReference>
<gene>
    <name evidence="25" type="primary">ptsP</name>
    <name evidence="25" type="ORF">COV74_04890</name>
</gene>
<comment type="catalytic activity">
    <reaction evidence="1 17">
        <text>L-histidyl-[protein] + phosphoenolpyruvate = N(pros)-phospho-L-histidyl-[protein] + pyruvate</text>
        <dbReference type="Rhea" id="RHEA:23880"/>
        <dbReference type="Rhea" id="RHEA-COMP:9745"/>
        <dbReference type="Rhea" id="RHEA-COMP:9746"/>
        <dbReference type="ChEBI" id="CHEBI:15361"/>
        <dbReference type="ChEBI" id="CHEBI:29979"/>
        <dbReference type="ChEBI" id="CHEBI:58702"/>
        <dbReference type="ChEBI" id="CHEBI:64837"/>
        <dbReference type="EC" id="2.7.3.9"/>
    </reaction>
</comment>
<evidence type="ECO:0000256" key="3">
    <source>
        <dbReference type="ARBA" id="ARBA00002728"/>
    </source>
</evidence>
<feature type="domain" description="PEP-utilising enzyme C-terminal" evidence="23">
    <location>
        <begin position="285"/>
        <end position="564"/>
    </location>
</feature>
<evidence type="ECO:0000256" key="6">
    <source>
        <dbReference type="ARBA" id="ARBA00012232"/>
    </source>
</evidence>
<dbReference type="EC" id="2.7.3.9" evidence="6 17"/>
<keyword evidence="11 17" id="KW-0808">Transferase</keyword>
<evidence type="ECO:0000313" key="26">
    <source>
        <dbReference type="Proteomes" id="UP000230859"/>
    </source>
</evidence>
<dbReference type="SUPFAM" id="SSF47831">
    <property type="entry name" value="Enzyme I of the PEP:sugar phosphotransferase system HPr-binding (sub)domain"/>
    <property type="match status" value="1"/>
</dbReference>
<accession>A0A2H0LPV3</accession>
<evidence type="ECO:0000256" key="14">
    <source>
        <dbReference type="ARBA" id="ARBA00022777"/>
    </source>
</evidence>
<dbReference type="PIRSF" id="PIRSF000732">
    <property type="entry name" value="PTS_enzyme_I"/>
    <property type="match status" value="1"/>
</dbReference>
<evidence type="ECO:0000256" key="5">
    <source>
        <dbReference type="ARBA" id="ARBA00007837"/>
    </source>
</evidence>
<comment type="subcellular location">
    <subcellularLocation>
        <location evidence="4 17">Cytoplasm</location>
    </subcellularLocation>
</comment>
<dbReference type="Gene3D" id="3.20.20.60">
    <property type="entry name" value="Phosphoenolpyruvate-binding domains"/>
    <property type="match status" value="1"/>
</dbReference>
<dbReference type="InterPro" id="IPR050499">
    <property type="entry name" value="PEP-utilizing_PTS_enzyme"/>
</dbReference>
<evidence type="ECO:0000259" key="22">
    <source>
        <dbReference type="Pfam" id="PF00391"/>
    </source>
</evidence>
<dbReference type="Pfam" id="PF02896">
    <property type="entry name" value="PEP-utilizers_C"/>
    <property type="match status" value="1"/>
</dbReference>
<comment type="similarity">
    <text evidence="5 17">Belongs to the PEP-utilizing enzyme family.</text>
</comment>
<keyword evidence="8 17" id="KW-0813">Transport</keyword>
<comment type="caution">
    <text evidence="25">The sequence shown here is derived from an EMBL/GenBank/DDBJ whole genome shotgun (WGS) entry which is preliminary data.</text>
</comment>
<dbReference type="SUPFAM" id="SSF51621">
    <property type="entry name" value="Phosphoenolpyruvate/pyruvate domain"/>
    <property type="match status" value="1"/>
</dbReference>
<dbReference type="Proteomes" id="UP000230859">
    <property type="component" value="Unassembled WGS sequence"/>
</dbReference>
<dbReference type="GO" id="GO:0005737">
    <property type="term" value="C:cytoplasm"/>
    <property type="evidence" value="ECO:0007669"/>
    <property type="project" value="UniProtKB-SubCell"/>
</dbReference>
<keyword evidence="10 17" id="KW-0762">Sugar transport</keyword>
<feature type="binding site" evidence="19">
    <location>
        <position position="490"/>
    </location>
    <ligand>
        <name>phosphoenolpyruvate</name>
        <dbReference type="ChEBI" id="CHEBI:58702"/>
    </ligand>
</feature>
<feature type="coiled-coil region" evidence="21">
    <location>
        <begin position="58"/>
        <end position="85"/>
    </location>
</feature>
<evidence type="ECO:0000256" key="4">
    <source>
        <dbReference type="ARBA" id="ARBA00004496"/>
    </source>
</evidence>
<keyword evidence="25" id="KW-0670">Pyruvate</keyword>
<feature type="domain" description="PEP-utilising enzyme mobile" evidence="22">
    <location>
        <begin position="178"/>
        <end position="250"/>
    </location>
</feature>